<reference evidence="1" key="1">
    <citation type="submission" date="2014-05" db="EMBL/GenBank/DDBJ databases">
        <authorList>
            <person name="Chronopoulou M."/>
        </authorList>
    </citation>
    <scope>NUCLEOTIDE SEQUENCE</scope>
    <source>
        <tissue evidence="1">Whole organism</tissue>
    </source>
</reference>
<dbReference type="AlphaFoldDB" id="A0A0K2UPT9"/>
<evidence type="ECO:0000313" key="1">
    <source>
        <dbReference type="EMBL" id="CDW40309.1"/>
    </source>
</evidence>
<organism evidence="1">
    <name type="scientific">Lepeophtheirus salmonis</name>
    <name type="common">Salmon louse</name>
    <name type="synonym">Caligus salmonis</name>
    <dbReference type="NCBI Taxonomy" id="72036"/>
    <lineage>
        <taxon>Eukaryota</taxon>
        <taxon>Metazoa</taxon>
        <taxon>Ecdysozoa</taxon>
        <taxon>Arthropoda</taxon>
        <taxon>Crustacea</taxon>
        <taxon>Multicrustacea</taxon>
        <taxon>Hexanauplia</taxon>
        <taxon>Copepoda</taxon>
        <taxon>Siphonostomatoida</taxon>
        <taxon>Caligidae</taxon>
        <taxon>Lepeophtheirus</taxon>
    </lineage>
</organism>
<sequence length="48" mass="5576">MLTLICLDSWKNISGGDLIKFKSLLGVLKALEETWRLRDTLKLQTHIY</sequence>
<accession>A0A0K2UPT9</accession>
<protein>
    <submittedName>
        <fullName evidence="1">Uncharacterized protein</fullName>
    </submittedName>
</protein>
<name>A0A0K2UPT9_LEPSM</name>
<dbReference type="EMBL" id="HACA01022948">
    <property type="protein sequence ID" value="CDW40309.1"/>
    <property type="molecule type" value="Transcribed_RNA"/>
</dbReference>
<proteinExistence type="predicted"/>